<feature type="compositionally biased region" description="Low complexity" evidence="2">
    <location>
        <begin position="1"/>
        <end position="21"/>
    </location>
</feature>
<name>A0A1V2GVY1_9PROT</name>
<feature type="coiled-coil region" evidence="1">
    <location>
        <begin position="547"/>
        <end position="574"/>
    </location>
</feature>
<evidence type="ECO:0000313" key="4">
    <source>
        <dbReference type="Proteomes" id="UP000188879"/>
    </source>
</evidence>
<reference evidence="3 4" key="1">
    <citation type="submission" date="2016-10" db="EMBL/GenBank/DDBJ databases">
        <title>Draft Genome sequence of Roseomonas sp. strain M3.</title>
        <authorList>
            <person name="Subhash Y."/>
            <person name="Lee S."/>
        </authorList>
    </citation>
    <scope>NUCLEOTIDE SEQUENCE [LARGE SCALE GENOMIC DNA]</scope>
    <source>
        <strain evidence="3 4">M3</strain>
    </source>
</reference>
<organism evidence="3 4">
    <name type="scientific">Teichococcus deserti</name>
    <dbReference type="NCBI Taxonomy" id="1817963"/>
    <lineage>
        <taxon>Bacteria</taxon>
        <taxon>Pseudomonadati</taxon>
        <taxon>Pseudomonadota</taxon>
        <taxon>Alphaproteobacteria</taxon>
        <taxon>Acetobacterales</taxon>
        <taxon>Roseomonadaceae</taxon>
        <taxon>Roseomonas</taxon>
    </lineage>
</organism>
<dbReference type="EMBL" id="MLCO01000515">
    <property type="protein sequence ID" value="ONG42560.1"/>
    <property type="molecule type" value="Genomic_DNA"/>
</dbReference>
<comment type="caution">
    <text evidence="3">The sequence shown here is derived from an EMBL/GenBank/DDBJ whole genome shotgun (WGS) entry which is preliminary data.</text>
</comment>
<evidence type="ECO:0000313" key="3">
    <source>
        <dbReference type="EMBL" id="ONG42560.1"/>
    </source>
</evidence>
<feature type="region of interest" description="Disordered" evidence="2">
    <location>
        <begin position="1"/>
        <end position="29"/>
    </location>
</feature>
<gene>
    <name evidence="3" type="ORF">BKE38_29260</name>
</gene>
<protein>
    <recommendedName>
        <fullName evidence="5">ParB/Sulfiredoxin domain-containing protein</fullName>
    </recommendedName>
</protein>
<dbReference type="Proteomes" id="UP000188879">
    <property type="component" value="Unassembled WGS sequence"/>
</dbReference>
<evidence type="ECO:0000256" key="1">
    <source>
        <dbReference type="SAM" id="Coils"/>
    </source>
</evidence>
<accession>A0A1V2GVY1</accession>
<dbReference type="AlphaFoldDB" id="A0A1V2GVY1"/>
<dbReference type="OrthoDB" id="950695at2"/>
<sequence length="594" mass="65579">MARVTGTARRTARRGTATAQGMGAGPQQGGRIVQLQGQAADGPAFSIELVTPATATELLSRKRPSAGDNATAIAAYAEAMREGRWILNGMPLILSRGGVLLDGVQRLRACIRAGVPFLTVLAQNIPDDVLHTIDQQRRRSFAGVLEARGIPHAHALQSALVKLIRYDDGKMLRGAGTASWSRMDRVLRANPDLEQAVKMSLESEATALSEAVRTPLLFMGFRVDKGATRRFLDAIAWPEKHSPMEPGARIRDLIDITRGDPATRLKPVTLFALCIKALNATIAGEPQRSYTWIDRTANPTKGEEFPALAGYPGLDDPGMESETEETARSLQEAVERLASEENVFPLAIESISPQQAEAYLAHNSRNRKIVAAHVDAIARDIRAGNWMMNAQPICFSRSGRLLNGQHRLSAVLQAGEAIEVPVMRGLPEEAYATYDIHAKKGPQLGAAFDHFGDRPLIAAAAVLLWKHELKPAGTRNAKPTPAEVMRIVEQHPRLLEMRTFGRKMIEFGRGSVLAYAAYCIERDDPELGRIFVERFESGADLPRGHLILELRKRMQILRRERTSQEEQLRELLQAWARFKEKPDLERLGRPRGEA</sequence>
<keyword evidence="1" id="KW-0175">Coiled coil</keyword>
<keyword evidence="4" id="KW-1185">Reference proteome</keyword>
<proteinExistence type="predicted"/>
<evidence type="ECO:0008006" key="5">
    <source>
        <dbReference type="Google" id="ProtNLM"/>
    </source>
</evidence>
<evidence type="ECO:0000256" key="2">
    <source>
        <dbReference type="SAM" id="MobiDB-lite"/>
    </source>
</evidence>